<dbReference type="PANTHER" id="PTHR31250">
    <property type="entry name" value="IQ DOMAIN-CONTAINING PROTEIN IQM3"/>
    <property type="match status" value="1"/>
</dbReference>
<feature type="compositionally biased region" description="Basic and acidic residues" evidence="5">
    <location>
        <begin position="439"/>
        <end position="485"/>
    </location>
</feature>
<organism evidence="6 7">
    <name type="scientific">Phaeosphaeria nodorum (strain SN15 / ATCC MYA-4574 / FGSC 10173)</name>
    <name type="common">Glume blotch fungus</name>
    <name type="synonym">Parastagonospora nodorum</name>
    <dbReference type="NCBI Taxonomy" id="321614"/>
    <lineage>
        <taxon>Eukaryota</taxon>
        <taxon>Fungi</taxon>
        <taxon>Dikarya</taxon>
        <taxon>Ascomycota</taxon>
        <taxon>Pezizomycotina</taxon>
        <taxon>Dothideomycetes</taxon>
        <taxon>Pleosporomycetidae</taxon>
        <taxon>Pleosporales</taxon>
        <taxon>Pleosporineae</taxon>
        <taxon>Phaeosphaeriaceae</taxon>
        <taxon>Parastagonospora</taxon>
    </lineage>
</organism>
<evidence type="ECO:0008006" key="8">
    <source>
        <dbReference type="Google" id="ProtNLM"/>
    </source>
</evidence>
<protein>
    <recommendedName>
        <fullName evidence="8">IQ calmodulin-binding motif protein</fullName>
    </recommendedName>
</protein>
<dbReference type="PANTHER" id="PTHR31250:SF27">
    <property type="entry name" value="IQ DOMAIN-CONTAINING PROTEIN IQM5"/>
    <property type="match status" value="1"/>
</dbReference>
<dbReference type="InterPro" id="IPR044159">
    <property type="entry name" value="IQM"/>
</dbReference>
<reference evidence="7" key="1">
    <citation type="journal article" date="2007" name="Plant Cell">
        <title>Dothideomycete-plant interactions illuminated by genome sequencing and EST analysis of the wheat pathogen Stagonospora nodorum.</title>
        <authorList>
            <person name="Hane J.K."/>
            <person name="Lowe R.G."/>
            <person name="Solomon P.S."/>
            <person name="Tan K.C."/>
            <person name="Schoch C.L."/>
            <person name="Spatafora J.W."/>
            <person name="Crous P.W."/>
            <person name="Kodira C."/>
            <person name="Birren B.W."/>
            <person name="Galagan J.E."/>
            <person name="Torriani S.F."/>
            <person name="McDonald B.A."/>
            <person name="Oliver R.P."/>
        </authorList>
    </citation>
    <scope>NUCLEOTIDE SEQUENCE [LARGE SCALE GENOMIC DNA]</scope>
    <source>
        <strain evidence="7">SN15 / ATCC MYA-4574 / FGSC 10173</strain>
    </source>
</reference>
<dbReference type="HOGENOM" id="CLU_020021_0_0_1"/>
<evidence type="ECO:0000313" key="7">
    <source>
        <dbReference type="Proteomes" id="UP000001055"/>
    </source>
</evidence>
<feature type="compositionally biased region" description="Basic and acidic residues" evidence="5">
    <location>
        <begin position="497"/>
        <end position="516"/>
    </location>
</feature>
<evidence type="ECO:0000256" key="4">
    <source>
        <dbReference type="ARBA" id="ARBA00023242"/>
    </source>
</evidence>
<proteinExistence type="predicted"/>
<dbReference type="AlphaFoldDB" id="Q0UUG1"/>
<dbReference type="GeneID" id="5971884"/>
<evidence type="ECO:0000256" key="1">
    <source>
        <dbReference type="ARBA" id="ARBA00004123"/>
    </source>
</evidence>
<dbReference type="VEuPathDB" id="FungiDB:JI435_046030"/>
<sequence length="548" mass="63167">MQGSRVQPHGRNVPPSNLPAWTADINLLNPNVHHCDFVYTHTMGEIAPTDRESEEKAAATIQRNYRGYRERRQLKGIGLDASARWAENWKRVGEIARRAGADDPESASETEDETVEGRMEHRKKRFEQRAEREKTAKMMDLQYFLEMVDQKHRYGSNLRAYHEQWKKADTNENFYYWLDHGEGKKFEHPTVSRERLEKEQVRYLSREERMNYLVQIDEEGRLCWAKNGNRINTTPEYKDSINGIVPVDDNTPAYGPNGQLISDGQSKTIRRSSMSSSSDTGSEHSDVEGEHYVNEDLNKAKGVSKLKHVSAATILNHLLRSSVKPNSWIFVADTSFRLYIGIKQSGAFQHSSFLHGARISAAGLVKIKDGQLRRLSPLSGHYRPPTKNFRAFVHSMQDNGVDMSHVSISRSYAVLVGLEAYVKTRRKFKHGVEHVKEAETKIVHPEEHKRKLEEQKDKSKSAERERQILARKAEMEEAEKREQSWRRRMWKRLSRGGNEKDELAPKERDDAKEQKRSKWLSKSGQDVESAIPPDGRRDKLEKRDGAAP</sequence>
<accession>Q0UUG1</accession>
<keyword evidence="4" id="KW-0539">Nucleus</keyword>
<dbReference type="RefSeq" id="XP_001795016.1">
    <property type="nucleotide sequence ID" value="XM_001794964.1"/>
</dbReference>
<evidence type="ECO:0000256" key="2">
    <source>
        <dbReference type="ARBA" id="ARBA00004496"/>
    </source>
</evidence>
<dbReference type="PROSITE" id="PS50096">
    <property type="entry name" value="IQ"/>
    <property type="match status" value="1"/>
</dbReference>
<dbReference type="EMBL" id="CH445330">
    <property type="protein sequence ID" value="EAT88363.2"/>
    <property type="molecule type" value="Genomic_DNA"/>
</dbReference>
<gene>
    <name evidence="6" type="ORF">SNOG_04603</name>
</gene>
<dbReference type="eggNOG" id="ENOG502QRIN">
    <property type="taxonomic scope" value="Eukaryota"/>
</dbReference>
<comment type="subcellular location">
    <subcellularLocation>
        <location evidence="2">Cytoplasm</location>
    </subcellularLocation>
    <subcellularLocation>
        <location evidence="1">Nucleus</location>
    </subcellularLocation>
</comment>
<feature type="region of interest" description="Disordered" evidence="5">
    <location>
        <begin position="252"/>
        <end position="289"/>
    </location>
</feature>
<evidence type="ECO:0000256" key="3">
    <source>
        <dbReference type="ARBA" id="ARBA00022490"/>
    </source>
</evidence>
<evidence type="ECO:0000256" key="5">
    <source>
        <dbReference type="SAM" id="MobiDB-lite"/>
    </source>
</evidence>
<feature type="compositionally biased region" description="Basic and acidic residues" evidence="5">
    <location>
        <begin position="534"/>
        <end position="548"/>
    </location>
</feature>
<dbReference type="GO" id="GO:0005634">
    <property type="term" value="C:nucleus"/>
    <property type="evidence" value="ECO:0007669"/>
    <property type="project" value="UniProtKB-SubCell"/>
</dbReference>
<feature type="region of interest" description="Disordered" evidence="5">
    <location>
        <begin position="439"/>
        <end position="548"/>
    </location>
</feature>
<dbReference type="KEGG" id="pno:SNOG_04603"/>
<dbReference type="GO" id="GO:0005737">
    <property type="term" value="C:cytoplasm"/>
    <property type="evidence" value="ECO:0007669"/>
    <property type="project" value="UniProtKB-SubCell"/>
</dbReference>
<evidence type="ECO:0000313" key="6">
    <source>
        <dbReference type="EMBL" id="EAT88363.2"/>
    </source>
</evidence>
<keyword evidence="3" id="KW-0963">Cytoplasm</keyword>
<dbReference type="InParanoid" id="Q0UUG1"/>
<name>Q0UUG1_PHANO</name>
<dbReference type="Proteomes" id="UP000001055">
    <property type="component" value="Unassembled WGS sequence"/>
</dbReference>